<evidence type="ECO:0000313" key="2">
    <source>
        <dbReference type="Proteomes" id="UP000683360"/>
    </source>
</evidence>
<name>A0A8S3VKJ7_MYTED</name>
<reference evidence="1" key="1">
    <citation type="submission" date="2021-03" db="EMBL/GenBank/DDBJ databases">
        <authorList>
            <person name="Bekaert M."/>
        </authorList>
    </citation>
    <scope>NUCLEOTIDE SEQUENCE</scope>
</reference>
<gene>
    <name evidence="1" type="ORF">MEDL_65631</name>
</gene>
<dbReference type="Proteomes" id="UP000683360">
    <property type="component" value="Unassembled WGS sequence"/>
</dbReference>
<sequence length="211" mass="24430">MHALSFHHEMQRYDNNLYLKISKSTGSAYRTTSDKPLTRFDPFSVMMYQENRQMTRKNDDPIWKLKTSKERCQELSELNKVALNIIFKPCYNETKHFQPKLSAHTEMLYCGRQVMSTHNQIGESTTDGNCGPSNWANCAACRVIKQIKHSETETSEIPTLKKCLENGKWQGLSGLFYCGKNIKIPISRQHVVQTMDYHAMTVEWSSIQVIQ</sequence>
<evidence type="ECO:0000313" key="1">
    <source>
        <dbReference type="EMBL" id="CAG2254140.1"/>
    </source>
</evidence>
<dbReference type="InterPro" id="IPR024079">
    <property type="entry name" value="MetalloPept_cat_dom_sf"/>
</dbReference>
<accession>A0A8S3VKJ7</accession>
<keyword evidence="2" id="KW-1185">Reference proteome</keyword>
<dbReference type="OrthoDB" id="6041438at2759"/>
<dbReference type="EMBL" id="CAJPWZ010003222">
    <property type="protein sequence ID" value="CAG2254140.1"/>
    <property type="molecule type" value="Genomic_DNA"/>
</dbReference>
<organism evidence="1 2">
    <name type="scientific">Mytilus edulis</name>
    <name type="common">Blue mussel</name>
    <dbReference type="NCBI Taxonomy" id="6550"/>
    <lineage>
        <taxon>Eukaryota</taxon>
        <taxon>Metazoa</taxon>
        <taxon>Spiralia</taxon>
        <taxon>Lophotrochozoa</taxon>
        <taxon>Mollusca</taxon>
        <taxon>Bivalvia</taxon>
        <taxon>Autobranchia</taxon>
        <taxon>Pteriomorphia</taxon>
        <taxon>Mytilida</taxon>
        <taxon>Mytiloidea</taxon>
        <taxon>Mytilidae</taxon>
        <taxon>Mytilinae</taxon>
        <taxon>Mytilus</taxon>
    </lineage>
</organism>
<evidence type="ECO:0008006" key="3">
    <source>
        <dbReference type="Google" id="ProtNLM"/>
    </source>
</evidence>
<comment type="caution">
    <text evidence="1">The sequence shown here is derived from an EMBL/GenBank/DDBJ whole genome shotgun (WGS) entry which is preliminary data.</text>
</comment>
<dbReference type="Gene3D" id="3.40.390.10">
    <property type="entry name" value="Collagenase (Catalytic Domain)"/>
    <property type="match status" value="1"/>
</dbReference>
<dbReference type="GO" id="GO:0008237">
    <property type="term" value="F:metallopeptidase activity"/>
    <property type="evidence" value="ECO:0007669"/>
    <property type="project" value="InterPro"/>
</dbReference>
<proteinExistence type="predicted"/>
<dbReference type="AlphaFoldDB" id="A0A8S3VKJ7"/>
<protein>
    <recommendedName>
        <fullName evidence="3">Metalloendopeptidase</fullName>
    </recommendedName>
</protein>